<proteinExistence type="predicted"/>
<feature type="transmembrane region" description="Helical" evidence="5">
    <location>
        <begin position="186"/>
        <end position="206"/>
    </location>
</feature>
<protein>
    <submittedName>
        <fullName evidence="6">VIT1/CCC1 transporter family protein</fullName>
    </submittedName>
</protein>
<dbReference type="Pfam" id="PF01988">
    <property type="entry name" value="VIT1"/>
    <property type="match status" value="1"/>
</dbReference>
<keyword evidence="7" id="KW-1185">Reference proteome</keyword>
<evidence type="ECO:0000256" key="1">
    <source>
        <dbReference type="ARBA" id="ARBA00004127"/>
    </source>
</evidence>
<evidence type="ECO:0000313" key="6">
    <source>
        <dbReference type="EMBL" id="GAA0895668.1"/>
    </source>
</evidence>
<accession>A0ABN1N6T9</accession>
<dbReference type="RefSeq" id="WP_343944220.1">
    <property type="nucleotide sequence ID" value="NZ_BAAAHP010000163.1"/>
</dbReference>
<dbReference type="PANTHER" id="PTHR31851">
    <property type="entry name" value="FE(2+)/MN(2+) TRANSPORTER PCL1"/>
    <property type="match status" value="1"/>
</dbReference>
<comment type="caution">
    <text evidence="6">The sequence shown here is derived from an EMBL/GenBank/DDBJ whole genome shotgun (WGS) entry which is preliminary data.</text>
</comment>
<feature type="transmembrane region" description="Helical" evidence="5">
    <location>
        <begin position="56"/>
        <end position="74"/>
    </location>
</feature>
<evidence type="ECO:0000256" key="3">
    <source>
        <dbReference type="ARBA" id="ARBA00022989"/>
    </source>
</evidence>
<feature type="transmembrane region" description="Helical" evidence="5">
    <location>
        <begin position="218"/>
        <end position="239"/>
    </location>
</feature>
<keyword evidence="4 5" id="KW-0472">Membrane</keyword>
<evidence type="ECO:0000256" key="2">
    <source>
        <dbReference type="ARBA" id="ARBA00022692"/>
    </source>
</evidence>
<evidence type="ECO:0000313" key="7">
    <source>
        <dbReference type="Proteomes" id="UP001499967"/>
    </source>
</evidence>
<comment type="subcellular location">
    <subcellularLocation>
        <location evidence="1">Endomembrane system</location>
        <topology evidence="1">Multi-pass membrane protein</topology>
    </subcellularLocation>
</comment>
<dbReference type="EMBL" id="BAAAHP010000163">
    <property type="protein sequence ID" value="GAA0895668.1"/>
    <property type="molecule type" value="Genomic_DNA"/>
</dbReference>
<reference evidence="6 7" key="1">
    <citation type="journal article" date="2019" name="Int. J. Syst. Evol. Microbiol.">
        <title>The Global Catalogue of Microorganisms (GCM) 10K type strain sequencing project: providing services to taxonomists for standard genome sequencing and annotation.</title>
        <authorList>
            <consortium name="The Broad Institute Genomics Platform"/>
            <consortium name="The Broad Institute Genome Sequencing Center for Infectious Disease"/>
            <person name="Wu L."/>
            <person name="Ma J."/>
        </authorList>
    </citation>
    <scope>NUCLEOTIDE SEQUENCE [LARGE SCALE GENOMIC DNA]</scope>
    <source>
        <strain evidence="6 7">JCM 11117</strain>
    </source>
</reference>
<organism evidence="6 7">
    <name type="scientific">Pseudonocardia zijingensis</name>
    <dbReference type="NCBI Taxonomy" id="153376"/>
    <lineage>
        <taxon>Bacteria</taxon>
        <taxon>Bacillati</taxon>
        <taxon>Actinomycetota</taxon>
        <taxon>Actinomycetes</taxon>
        <taxon>Pseudonocardiales</taxon>
        <taxon>Pseudonocardiaceae</taxon>
        <taxon>Pseudonocardia</taxon>
    </lineage>
</organism>
<keyword evidence="3 5" id="KW-1133">Transmembrane helix</keyword>
<gene>
    <name evidence="6" type="ORF">GCM10009559_52200</name>
</gene>
<sequence>MTDVPDPDAPSGHDHHHADVSGGWLRAAVFGAMDGLVTNIALVAGVGGGGGDRQTIILTGMAGLVAGAFSMALGEFASVDTQNDAVANEVAVEREEIRIHPQAEQAELARMYEEMGLTPATAEAMAREVHANPELALKVHVAQELGVDVDDQPSPWVAAISSFLCFAVGGLIPLVSFLLGSSSLPLALAVGAVGLFALGALTSRFTTRTWLLSGVRQLGFGAIAAGATYLVGMLIGVGVTG</sequence>
<evidence type="ECO:0000256" key="5">
    <source>
        <dbReference type="SAM" id="Phobius"/>
    </source>
</evidence>
<dbReference type="InterPro" id="IPR008217">
    <property type="entry name" value="Ccc1_fam"/>
</dbReference>
<keyword evidence="2 5" id="KW-0812">Transmembrane</keyword>
<evidence type="ECO:0000256" key="4">
    <source>
        <dbReference type="ARBA" id="ARBA00023136"/>
    </source>
</evidence>
<feature type="transmembrane region" description="Helical" evidence="5">
    <location>
        <begin position="24"/>
        <end position="44"/>
    </location>
</feature>
<feature type="transmembrane region" description="Helical" evidence="5">
    <location>
        <begin position="156"/>
        <end position="179"/>
    </location>
</feature>
<name>A0ABN1N6T9_9PSEU</name>
<dbReference type="Proteomes" id="UP001499967">
    <property type="component" value="Unassembled WGS sequence"/>
</dbReference>